<proteinExistence type="predicted"/>
<keyword evidence="2" id="KW-1185">Reference proteome</keyword>
<evidence type="ECO:0000313" key="1">
    <source>
        <dbReference type="EMBL" id="GIJ69276.1"/>
    </source>
</evidence>
<evidence type="ECO:0000313" key="2">
    <source>
        <dbReference type="Proteomes" id="UP000635606"/>
    </source>
</evidence>
<organism evidence="1 2">
    <name type="scientific">Virgisporangium ochraceum</name>
    <dbReference type="NCBI Taxonomy" id="65505"/>
    <lineage>
        <taxon>Bacteria</taxon>
        <taxon>Bacillati</taxon>
        <taxon>Actinomycetota</taxon>
        <taxon>Actinomycetes</taxon>
        <taxon>Micromonosporales</taxon>
        <taxon>Micromonosporaceae</taxon>
        <taxon>Virgisporangium</taxon>
    </lineage>
</organism>
<protein>
    <submittedName>
        <fullName evidence="1">Uncharacterized protein</fullName>
    </submittedName>
</protein>
<name>A0A8J3ZXN9_9ACTN</name>
<gene>
    <name evidence="1" type="ORF">Voc01_041930</name>
</gene>
<dbReference type="Proteomes" id="UP000635606">
    <property type="component" value="Unassembled WGS sequence"/>
</dbReference>
<comment type="caution">
    <text evidence="1">The sequence shown here is derived from an EMBL/GenBank/DDBJ whole genome shotgun (WGS) entry which is preliminary data.</text>
</comment>
<accession>A0A8J3ZXN9</accession>
<reference evidence="1" key="1">
    <citation type="submission" date="2021-01" db="EMBL/GenBank/DDBJ databases">
        <title>Whole genome shotgun sequence of Virgisporangium ochraceum NBRC 16418.</title>
        <authorList>
            <person name="Komaki H."/>
            <person name="Tamura T."/>
        </authorList>
    </citation>
    <scope>NUCLEOTIDE SEQUENCE</scope>
    <source>
        <strain evidence="1">NBRC 16418</strain>
    </source>
</reference>
<dbReference type="AlphaFoldDB" id="A0A8J3ZXN9"/>
<sequence length="75" mass="7772">MAVVTADDLRVLAQSTDPEAVLALVGDELRVLPGFDVAGGQVVLTKIQLVEELGEDVTDVDAEVLAAGLTAKLAR</sequence>
<dbReference type="EMBL" id="BOPH01000059">
    <property type="protein sequence ID" value="GIJ69276.1"/>
    <property type="molecule type" value="Genomic_DNA"/>
</dbReference>